<name>D5RQ70_9PROT</name>
<organism evidence="2 3">
    <name type="scientific">Pseudoroseomonas cervicalis ATCC 49957</name>
    <dbReference type="NCBI Taxonomy" id="525371"/>
    <lineage>
        <taxon>Bacteria</taxon>
        <taxon>Pseudomonadati</taxon>
        <taxon>Pseudomonadota</taxon>
        <taxon>Alphaproteobacteria</taxon>
        <taxon>Acetobacterales</taxon>
        <taxon>Roseomonadaceae</taxon>
        <taxon>Roseomonas</taxon>
    </lineage>
</organism>
<dbReference type="AlphaFoldDB" id="D5RQ70"/>
<evidence type="ECO:0000256" key="1">
    <source>
        <dbReference type="SAM" id="MobiDB-lite"/>
    </source>
</evidence>
<proteinExistence type="predicted"/>
<comment type="caution">
    <text evidence="2">The sequence shown here is derived from an EMBL/GenBank/DDBJ whole genome shotgun (WGS) entry which is preliminary data.</text>
</comment>
<protein>
    <submittedName>
        <fullName evidence="2">Uncharacterized protein</fullName>
    </submittedName>
</protein>
<accession>D5RQ70</accession>
<keyword evidence="3" id="KW-1185">Reference proteome</keyword>
<dbReference type="Proteomes" id="UP000005324">
    <property type="component" value="Unassembled WGS sequence"/>
</dbReference>
<dbReference type="HOGENOM" id="CLU_2481328_0_0_5"/>
<evidence type="ECO:0000313" key="3">
    <source>
        <dbReference type="Proteomes" id="UP000005324"/>
    </source>
</evidence>
<gene>
    <name evidence="2" type="ORF">HMPREF0731_3232</name>
</gene>
<reference evidence="2 3" key="1">
    <citation type="submission" date="2010-04" db="EMBL/GenBank/DDBJ databases">
        <authorList>
            <person name="Qin X."/>
            <person name="Bachman B."/>
            <person name="Battles P."/>
            <person name="Bell A."/>
            <person name="Bess C."/>
            <person name="Bickham C."/>
            <person name="Chaboub L."/>
            <person name="Chen D."/>
            <person name="Coyle M."/>
            <person name="Deiros D.R."/>
            <person name="Dinh H."/>
            <person name="Forbes L."/>
            <person name="Fowler G."/>
            <person name="Francisco L."/>
            <person name="Fu Q."/>
            <person name="Gubbala S."/>
            <person name="Hale W."/>
            <person name="Han Y."/>
            <person name="Hemphill L."/>
            <person name="Highlander S.K."/>
            <person name="Hirani K."/>
            <person name="Hogues M."/>
            <person name="Jackson L."/>
            <person name="Jakkamsetti A."/>
            <person name="Javaid M."/>
            <person name="Jiang H."/>
            <person name="Korchina V."/>
            <person name="Kovar C."/>
            <person name="Lara F."/>
            <person name="Lee S."/>
            <person name="Mata R."/>
            <person name="Mathew T."/>
            <person name="Moen C."/>
            <person name="Morales K."/>
            <person name="Munidasa M."/>
            <person name="Nazareth L."/>
            <person name="Ngo R."/>
            <person name="Nguyen L."/>
            <person name="Okwuonu G."/>
            <person name="Ongeri F."/>
            <person name="Patil S."/>
            <person name="Petrosino J."/>
            <person name="Pham C."/>
            <person name="Pham P."/>
            <person name="Pu L.-L."/>
            <person name="Puazo M."/>
            <person name="Raj R."/>
            <person name="Reid J."/>
            <person name="Rouhana J."/>
            <person name="Saada N."/>
            <person name="Shang Y."/>
            <person name="Simmons D."/>
            <person name="Thornton R."/>
            <person name="Warren J."/>
            <person name="Weissenberger G."/>
            <person name="Zhang J."/>
            <person name="Zhang L."/>
            <person name="Zhou C."/>
            <person name="Zhu D."/>
            <person name="Muzny D."/>
            <person name="Worley K."/>
            <person name="Gibbs R."/>
        </authorList>
    </citation>
    <scope>NUCLEOTIDE SEQUENCE [LARGE SCALE GENOMIC DNA]</scope>
    <source>
        <strain evidence="2 3">ATCC 49957</strain>
    </source>
</reference>
<evidence type="ECO:0000313" key="2">
    <source>
        <dbReference type="EMBL" id="EFH10528.1"/>
    </source>
</evidence>
<sequence length="87" mass="9511">MPGMETPRTVPRAIDNYPDDLPFPVCHDCGAPDPEMAMRTTECLMCGYKPGIGRVSPNPDQTSPEPEPKPLVEGPGSIPPWKRQHTA</sequence>
<feature type="region of interest" description="Disordered" evidence="1">
    <location>
        <begin position="50"/>
        <end position="87"/>
    </location>
</feature>
<dbReference type="EMBL" id="ADVL01000657">
    <property type="protein sequence ID" value="EFH10528.1"/>
    <property type="molecule type" value="Genomic_DNA"/>
</dbReference>